<evidence type="ECO:0000313" key="1">
    <source>
        <dbReference type="EMBL" id="KAL2621324.1"/>
    </source>
</evidence>
<evidence type="ECO:0000313" key="2">
    <source>
        <dbReference type="Proteomes" id="UP001605036"/>
    </source>
</evidence>
<proteinExistence type="predicted"/>
<dbReference type="AlphaFoldDB" id="A0ABD1Y4I7"/>
<reference evidence="1 2" key="1">
    <citation type="submission" date="2024-09" db="EMBL/GenBank/DDBJ databases">
        <title>Chromosome-scale assembly of Riccia fluitans.</title>
        <authorList>
            <person name="Paukszto L."/>
            <person name="Sawicki J."/>
            <person name="Karawczyk K."/>
            <person name="Piernik-Szablinska J."/>
            <person name="Szczecinska M."/>
            <person name="Mazdziarz M."/>
        </authorList>
    </citation>
    <scope>NUCLEOTIDE SEQUENCE [LARGE SCALE GENOMIC DNA]</scope>
    <source>
        <strain evidence="1">Rf_01</strain>
        <tissue evidence="1">Aerial parts of the thallus</tissue>
    </source>
</reference>
<keyword evidence="2" id="KW-1185">Reference proteome</keyword>
<accession>A0ABD1Y4I7</accession>
<feature type="non-terminal residue" evidence="1">
    <location>
        <position position="1"/>
    </location>
</feature>
<protein>
    <submittedName>
        <fullName evidence="1">Uncharacterized protein</fullName>
    </submittedName>
</protein>
<dbReference type="EMBL" id="JBHFFA010000006">
    <property type="protein sequence ID" value="KAL2621324.1"/>
    <property type="molecule type" value="Genomic_DNA"/>
</dbReference>
<comment type="caution">
    <text evidence="1">The sequence shown here is derived from an EMBL/GenBank/DDBJ whole genome shotgun (WGS) entry which is preliminary data.</text>
</comment>
<dbReference type="Proteomes" id="UP001605036">
    <property type="component" value="Unassembled WGS sequence"/>
</dbReference>
<name>A0ABD1Y4I7_9MARC</name>
<organism evidence="1 2">
    <name type="scientific">Riccia fluitans</name>
    <dbReference type="NCBI Taxonomy" id="41844"/>
    <lineage>
        <taxon>Eukaryota</taxon>
        <taxon>Viridiplantae</taxon>
        <taxon>Streptophyta</taxon>
        <taxon>Embryophyta</taxon>
        <taxon>Marchantiophyta</taxon>
        <taxon>Marchantiopsida</taxon>
        <taxon>Marchantiidae</taxon>
        <taxon>Marchantiales</taxon>
        <taxon>Ricciaceae</taxon>
        <taxon>Riccia</taxon>
    </lineage>
</organism>
<gene>
    <name evidence="1" type="ORF">R1flu_001529</name>
</gene>
<sequence length="82" mass="8736">FSVKNLPLGDGGYAMERWLMIPYHIVPSSPDLHVLYNAHHSAVGFKAFGSSALGANHARPGDSGGEVKTALAEYVALTPWEG</sequence>